<keyword evidence="2" id="KW-1185">Reference proteome</keyword>
<dbReference type="AlphaFoldDB" id="A0A0R3LZ76"/>
<reference evidence="1 2" key="1">
    <citation type="submission" date="2014-03" db="EMBL/GenBank/DDBJ databases">
        <title>Bradyrhizobium valentinum sp. nov., isolated from effective nodules of Lupinus mariae-josephae, a lupine endemic of basic-lime soils in Eastern Spain.</title>
        <authorList>
            <person name="Duran D."/>
            <person name="Rey L."/>
            <person name="Navarro A."/>
            <person name="Busquets A."/>
            <person name="Imperial J."/>
            <person name="Ruiz-Argueso T."/>
        </authorList>
    </citation>
    <scope>NUCLEOTIDE SEQUENCE [LARGE SCALE GENOMIC DNA]</scope>
    <source>
        <strain evidence="1 2">PAC68</strain>
    </source>
</reference>
<name>A0A0R3LZ76_9BRAD</name>
<organism evidence="1 2">
    <name type="scientific">Bradyrhizobium jicamae</name>
    <dbReference type="NCBI Taxonomy" id="280332"/>
    <lineage>
        <taxon>Bacteria</taxon>
        <taxon>Pseudomonadati</taxon>
        <taxon>Pseudomonadota</taxon>
        <taxon>Alphaproteobacteria</taxon>
        <taxon>Hyphomicrobiales</taxon>
        <taxon>Nitrobacteraceae</taxon>
        <taxon>Bradyrhizobium</taxon>
    </lineage>
</organism>
<dbReference type="Proteomes" id="UP000050863">
    <property type="component" value="Unassembled WGS sequence"/>
</dbReference>
<sequence>MIRCRAIESADLASIAGFEIRSPDYWMKGLRRTSVRDVPEGLPRFGYMLDHDGTAVGVLLLIYAARDGSGETFIRCNVSSWYVEPTFRNYAPMLTKVAQRHKHVTYVDISPAYWTWPIAVR</sequence>
<evidence type="ECO:0008006" key="3">
    <source>
        <dbReference type="Google" id="ProtNLM"/>
    </source>
</evidence>
<comment type="caution">
    <text evidence="1">The sequence shown here is derived from an EMBL/GenBank/DDBJ whole genome shotgun (WGS) entry which is preliminary data.</text>
</comment>
<dbReference type="RefSeq" id="WP_057835074.1">
    <property type="nucleotide sequence ID" value="NZ_LLXZ01000059.1"/>
</dbReference>
<dbReference type="OrthoDB" id="8209564at2"/>
<proteinExistence type="predicted"/>
<evidence type="ECO:0000313" key="2">
    <source>
        <dbReference type="Proteomes" id="UP000050863"/>
    </source>
</evidence>
<dbReference type="EMBL" id="LLXZ01000059">
    <property type="protein sequence ID" value="KRR10467.1"/>
    <property type="molecule type" value="Genomic_DNA"/>
</dbReference>
<dbReference type="STRING" id="280332.CQ12_10405"/>
<evidence type="ECO:0000313" key="1">
    <source>
        <dbReference type="EMBL" id="KRR10467.1"/>
    </source>
</evidence>
<protein>
    <recommendedName>
        <fullName evidence="3">N-acetyltransferase domain-containing protein</fullName>
    </recommendedName>
</protein>
<accession>A0A0R3LZ76</accession>
<gene>
    <name evidence="1" type="ORF">CQ12_10405</name>
</gene>